<dbReference type="GO" id="GO:0016075">
    <property type="term" value="P:rRNA catabolic process"/>
    <property type="evidence" value="ECO:0007669"/>
    <property type="project" value="TreeGrafter"/>
</dbReference>
<dbReference type="KEGG" id="dmm:dnm_039560"/>
<feature type="domain" description="PIN" evidence="1">
    <location>
        <begin position="3"/>
        <end position="126"/>
    </location>
</feature>
<protein>
    <submittedName>
        <fullName evidence="2">PIN domain-containing protein</fullName>
    </submittedName>
</protein>
<proteinExistence type="predicted"/>
<organism evidence="2 3">
    <name type="scientific">Desulfonema magnum</name>
    <dbReference type="NCBI Taxonomy" id="45655"/>
    <lineage>
        <taxon>Bacteria</taxon>
        <taxon>Pseudomonadati</taxon>
        <taxon>Thermodesulfobacteriota</taxon>
        <taxon>Desulfobacteria</taxon>
        <taxon>Desulfobacterales</taxon>
        <taxon>Desulfococcaceae</taxon>
        <taxon>Desulfonema</taxon>
    </lineage>
</organism>
<keyword evidence="3" id="KW-1185">Reference proteome</keyword>
<dbReference type="GO" id="GO:0004521">
    <property type="term" value="F:RNA endonuclease activity"/>
    <property type="evidence" value="ECO:0007669"/>
    <property type="project" value="InterPro"/>
</dbReference>
<dbReference type="InterPro" id="IPR002716">
    <property type="entry name" value="PIN_dom"/>
</dbReference>
<dbReference type="AlphaFoldDB" id="A0A975BLX7"/>
<dbReference type="PANTHER" id="PTHR42188">
    <property type="entry name" value="23S RRNA-SPECIFIC ENDONUCLEASE VAPC20"/>
    <property type="match status" value="1"/>
</dbReference>
<dbReference type="InterPro" id="IPR039018">
    <property type="entry name" value="VapC20-like"/>
</dbReference>
<evidence type="ECO:0000259" key="1">
    <source>
        <dbReference type="Pfam" id="PF01850"/>
    </source>
</evidence>
<gene>
    <name evidence="2" type="ORF">dnm_039560</name>
</gene>
<sequence length="141" mass="16471">MQYFTDTGAWIVLADKKDRYHQNAKEAYNVILSRNISLVTTDYIFDETVTWLRYKIGHTIATDWGQKLLSSRMVEIVQIYDTYLRPAWNIFQKYSDQKFSFTDCTSFAVMKALGLDTAFGFDDHFRIMGLNLIPSLSNKKK</sequence>
<dbReference type="Gene3D" id="3.40.50.1010">
    <property type="entry name" value="5'-nuclease"/>
    <property type="match status" value="1"/>
</dbReference>
<dbReference type="Pfam" id="PF01850">
    <property type="entry name" value="PIN"/>
    <property type="match status" value="1"/>
</dbReference>
<dbReference type="PANTHER" id="PTHR42188:SF1">
    <property type="entry name" value="23S RRNA-SPECIFIC ENDONUCLEASE VAPC20"/>
    <property type="match status" value="1"/>
</dbReference>
<evidence type="ECO:0000313" key="2">
    <source>
        <dbReference type="EMBL" id="QTA87916.1"/>
    </source>
</evidence>
<accession>A0A975BLX7</accession>
<dbReference type="Proteomes" id="UP000663722">
    <property type="component" value="Chromosome"/>
</dbReference>
<name>A0A975BLX7_9BACT</name>
<dbReference type="EMBL" id="CP061800">
    <property type="protein sequence ID" value="QTA87916.1"/>
    <property type="molecule type" value="Genomic_DNA"/>
</dbReference>
<evidence type="ECO:0000313" key="3">
    <source>
        <dbReference type="Proteomes" id="UP000663722"/>
    </source>
</evidence>
<dbReference type="InterPro" id="IPR029060">
    <property type="entry name" value="PIN-like_dom_sf"/>
</dbReference>
<dbReference type="SUPFAM" id="SSF88723">
    <property type="entry name" value="PIN domain-like"/>
    <property type="match status" value="1"/>
</dbReference>
<reference evidence="2" key="1">
    <citation type="journal article" date="2021" name="Microb. Physiol.">
        <title>Proteogenomic Insights into the Physiology of Marine, Sulfate-Reducing, Filamentous Desulfonema limicola and Desulfonema magnum.</title>
        <authorList>
            <person name="Schnaars V."/>
            <person name="Wohlbrand L."/>
            <person name="Scheve S."/>
            <person name="Hinrichs C."/>
            <person name="Reinhardt R."/>
            <person name="Rabus R."/>
        </authorList>
    </citation>
    <scope>NUCLEOTIDE SEQUENCE</scope>
    <source>
        <strain evidence="2">4be13</strain>
    </source>
</reference>
<dbReference type="RefSeq" id="WP_207682919.1">
    <property type="nucleotide sequence ID" value="NZ_CP061800.1"/>
</dbReference>